<gene>
    <name evidence="1" type="ORF">TIFTF001_000942</name>
</gene>
<dbReference type="EMBL" id="BTGU01000001">
    <property type="protein sequence ID" value="GMN25431.1"/>
    <property type="molecule type" value="Genomic_DNA"/>
</dbReference>
<evidence type="ECO:0000313" key="1">
    <source>
        <dbReference type="EMBL" id="GMN25431.1"/>
    </source>
</evidence>
<accession>A0AA87ZJN1</accession>
<reference evidence="1" key="1">
    <citation type="submission" date="2023-07" db="EMBL/GenBank/DDBJ databases">
        <title>draft genome sequence of fig (Ficus carica).</title>
        <authorList>
            <person name="Takahashi T."/>
            <person name="Nishimura K."/>
        </authorList>
    </citation>
    <scope>NUCLEOTIDE SEQUENCE</scope>
</reference>
<sequence length="87" mass="9916">MHLKHHVLLVRRKDGWTKNISTLSLLDHLKDLWPAKFQPSISLKSGLVGSFPVTNSSKITPKLEMSPLVVDLALWNESMVEKIIPRF</sequence>
<comment type="caution">
    <text evidence="1">The sequence shown here is derived from an EMBL/GenBank/DDBJ whole genome shotgun (WGS) entry which is preliminary data.</text>
</comment>
<name>A0AA87ZJN1_FICCA</name>
<evidence type="ECO:0000313" key="2">
    <source>
        <dbReference type="Proteomes" id="UP001187192"/>
    </source>
</evidence>
<protein>
    <submittedName>
        <fullName evidence="1">Uncharacterized protein</fullName>
    </submittedName>
</protein>
<organism evidence="1 2">
    <name type="scientific">Ficus carica</name>
    <name type="common">Common fig</name>
    <dbReference type="NCBI Taxonomy" id="3494"/>
    <lineage>
        <taxon>Eukaryota</taxon>
        <taxon>Viridiplantae</taxon>
        <taxon>Streptophyta</taxon>
        <taxon>Embryophyta</taxon>
        <taxon>Tracheophyta</taxon>
        <taxon>Spermatophyta</taxon>
        <taxon>Magnoliopsida</taxon>
        <taxon>eudicotyledons</taxon>
        <taxon>Gunneridae</taxon>
        <taxon>Pentapetalae</taxon>
        <taxon>rosids</taxon>
        <taxon>fabids</taxon>
        <taxon>Rosales</taxon>
        <taxon>Moraceae</taxon>
        <taxon>Ficeae</taxon>
        <taxon>Ficus</taxon>
    </lineage>
</organism>
<proteinExistence type="predicted"/>
<keyword evidence="2" id="KW-1185">Reference proteome</keyword>
<dbReference type="AlphaFoldDB" id="A0AA87ZJN1"/>
<dbReference type="Proteomes" id="UP001187192">
    <property type="component" value="Unassembled WGS sequence"/>
</dbReference>